<protein>
    <submittedName>
        <fullName evidence="2">Helix-turn-helix transcriptional regulator</fullName>
    </submittedName>
</protein>
<evidence type="ECO:0000313" key="2">
    <source>
        <dbReference type="EMBL" id="HIY92072.1"/>
    </source>
</evidence>
<reference evidence="2" key="2">
    <citation type="submission" date="2021-04" db="EMBL/GenBank/DDBJ databases">
        <authorList>
            <person name="Gilroy R."/>
        </authorList>
    </citation>
    <scope>NUCLEOTIDE SEQUENCE</scope>
    <source>
        <strain evidence="2">3204</strain>
    </source>
</reference>
<dbReference type="GO" id="GO:0003677">
    <property type="term" value="F:DNA binding"/>
    <property type="evidence" value="ECO:0007669"/>
    <property type="project" value="InterPro"/>
</dbReference>
<dbReference type="PROSITE" id="PS50943">
    <property type="entry name" value="HTH_CROC1"/>
    <property type="match status" value="1"/>
</dbReference>
<proteinExistence type="predicted"/>
<dbReference type="SMART" id="SM00530">
    <property type="entry name" value="HTH_XRE"/>
    <property type="match status" value="1"/>
</dbReference>
<dbReference type="EMBL" id="DXCM01000025">
    <property type="protein sequence ID" value="HIY92072.1"/>
    <property type="molecule type" value="Genomic_DNA"/>
</dbReference>
<dbReference type="Gene3D" id="1.10.260.40">
    <property type="entry name" value="lambda repressor-like DNA-binding domains"/>
    <property type="match status" value="1"/>
</dbReference>
<evidence type="ECO:0000259" key="1">
    <source>
        <dbReference type="PROSITE" id="PS50943"/>
    </source>
</evidence>
<dbReference type="AlphaFoldDB" id="A0A9D2CN64"/>
<dbReference type="InterPro" id="IPR010982">
    <property type="entry name" value="Lambda_DNA-bd_dom_sf"/>
</dbReference>
<comment type="caution">
    <text evidence="2">The sequence shown here is derived from an EMBL/GenBank/DDBJ whole genome shotgun (WGS) entry which is preliminary data.</text>
</comment>
<dbReference type="Proteomes" id="UP000824013">
    <property type="component" value="Unassembled WGS sequence"/>
</dbReference>
<evidence type="ECO:0000313" key="3">
    <source>
        <dbReference type="Proteomes" id="UP000824013"/>
    </source>
</evidence>
<dbReference type="CDD" id="cd00093">
    <property type="entry name" value="HTH_XRE"/>
    <property type="match status" value="1"/>
</dbReference>
<organism evidence="2 3">
    <name type="scientific">Candidatus Companilactobacillus pullicola</name>
    <dbReference type="NCBI Taxonomy" id="2838523"/>
    <lineage>
        <taxon>Bacteria</taxon>
        <taxon>Bacillati</taxon>
        <taxon>Bacillota</taxon>
        <taxon>Bacilli</taxon>
        <taxon>Lactobacillales</taxon>
        <taxon>Lactobacillaceae</taxon>
        <taxon>Companilactobacillus</taxon>
    </lineage>
</organism>
<name>A0A9D2CN64_9LACO</name>
<reference evidence="2" key="1">
    <citation type="journal article" date="2021" name="PeerJ">
        <title>Extensive microbial diversity within the chicken gut microbiome revealed by metagenomics and culture.</title>
        <authorList>
            <person name="Gilroy R."/>
            <person name="Ravi A."/>
            <person name="Getino M."/>
            <person name="Pursley I."/>
            <person name="Horton D.L."/>
            <person name="Alikhan N.F."/>
            <person name="Baker D."/>
            <person name="Gharbi K."/>
            <person name="Hall N."/>
            <person name="Watson M."/>
            <person name="Adriaenssens E.M."/>
            <person name="Foster-Nyarko E."/>
            <person name="Jarju S."/>
            <person name="Secka A."/>
            <person name="Antonio M."/>
            <person name="Oren A."/>
            <person name="Chaudhuri R.R."/>
            <person name="La Ragione R."/>
            <person name="Hildebrand F."/>
            <person name="Pallen M.J."/>
        </authorList>
    </citation>
    <scope>NUCLEOTIDE SEQUENCE</scope>
    <source>
        <strain evidence="2">3204</strain>
    </source>
</reference>
<feature type="domain" description="HTH cro/C1-type" evidence="1">
    <location>
        <begin position="28"/>
        <end position="77"/>
    </location>
</feature>
<sequence>MTTWNNFKKEINSIDQAEMSLLDQLALLHVERVRKGISQAELAKRIGMSQSQLAKIENLGSVPSVKILKQYARALEV</sequence>
<accession>A0A9D2CN64</accession>
<gene>
    <name evidence="2" type="ORF">H9820_03890</name>
</gene>
<dbReference type="SUPFAM" id="SSF47413">
    <property type="entry name" value="lambda repressor-like DNA-binding domains"/>
    <property type="match status" value="1"/>
</dbReference>
<dbReference type="InterPro" id="IPR001387">
    <property type="entry name" value="Cro/C1-type_HTH"/>
</dbReference>
<dbReference type="Pfam" id="PF01381">
    <property type="entry name" value="HTH_3"/>
    <property type="match status" value="1"/>
</dbReference>